<dbReference type="Proteomes" id="UP000309676">
    <property type="component" value="Unassembled WGS sequence"/>
</dbReference>
<comment type="caution">
    <text evidence="1">The sequence shown here is derived from an EMBL/GenBank/DDBJ whole genome shotgun (WGS) entry which is preliminary data.</text>
</comment>
<dbReference type="Gene3D" id="1.20.120.520">
    <property type="entry name" value="nmb1532 protein domain like"/>
    <property type="match status" value="1"/>
</dbReference>
<gene>
    <name evidence="1" type="ORF">FE782_20655</name>
</gene>
<keyword evidence="2" id="KW-1185">Reference proteome</keyword>
<reference evidence="1 2" key="1">
    <citation type="submission" date="2019-05" db="EMBL/GenBank/DDBJ databases">
        <authorList>
            <person name="Narsing Rao M.P."/>
            <person name="Li W.J."/>
        </authorList>
    </citation>
    <scope>NUCLEOTIDE SEQUENCE [LARGE SCALE GENOMIC DNA]</scope>
    <source>
        <strain evidence="1 2">SYSU_K30003</strain>
    </source>
</reference>
<dbReference type="RefSeq" id="WP_138196161.1">
    <property type="nucleotide sequence ID" value="NZ_VCIW01000015.1"/>
</dbReference>
<organism evidence="1 2">
    <name type="scientific">Paenibacillus antri</name>
    <dbReference type="NCBI Taxonomy" id="2582848"/>
    <lineage>
        <taxon>Bacteria</taxon>
        <taxon>Bacillati</taxon>
        <taxon>Bacillota</taxon>
        <taxon>Bacilli</taxon>
        <taxon>Bacillales</taxon>
        <taxon>Paenibacillaceae</taxon>
        <taxon>Paenibacillus</taxon>
    </lineage>
</organism>
<sequence>MAAIETAATPNRHVLTLVRRALLEHEGIRSRIRRIEDAMASMHRCPEQAMAIGLRREAMSLLAETGVHANWEERTLVPALAEAGRDRGGPDVACTAWMLETNHTLAAELLDGFLNATKSVALSFDDVVWASAALPLRQACALMKEQVELEEALLFDPALYAEGDCE</sequence>
<dbReference type="AlphaFoldDB" id="A0A5R9G257"/>
<proteinExistence type="predicted"/>
<dbReference type="EMBL" id="VCIW01000015">
    <property type="protein sequence ID" value="TLS50437.1"/>
    <property type="molecule type" value="Genomic_DNA"/>
</dbReference>
<accession>A0A5R9G257</accession>
<dbReference type="OrthoDB" id="2587424at2"/>
<protein>
    <submittedName>
        <fullName evidence="1">Uncharacterized protein</fullName>
    </submittedName>
</protein>
<evidence type="ECO:0000313" key="2">
    <source>
        <dbReference type="Proteomes" id="UP000309676"/>
    </source>
</evidence>
<evidence type="ECO:0000313" key="1">
    <source>
        <dbReference type="EMBL" id="TLS50437.1"/>
    </source>
</evidence>
<name>A0A5R9G257_9BACL</name>